<dbReference type="InterPro" id="IPR002508">
    <property type="entry name" value="MurNAc-LAA_cat"/>
</dbReference>
<accession>M8EB82</accession>
<dbReference type="PATRIC" id="fig|1300222.3.peg.1689"/>
<feature type="chain" id="PRO_5004095716" evidence="4">
    <location>
        <begin position="28"/>
        <end position="632"/>
    </location>
</feature>
<keyword evidence="4" id="KW-0732">Signal</keyword>
<comment type="caution">
    <text evidence="6">The sequence shown here is derived from an EMBL/GenBank/DDBJ whole genome shotgun (WGS) entry which is preliminary data.</text>
</comment>
<evidence type="ECO:0000256" key="4">
    <source>
        <dbReference type="SAM" id="SignalP"/>
    </source>
</evidence>
<dbReference type="SUPFAM" id="SSF53187">
    <property type="entry name" value="Zn-dependent exopeptidases"/>
    <property type="match status" value="1"/>
</dbReference>
<dbReference type="RefSeq" id="WP_003387563.1">
    <property type="nucleotide sequence ID" value="NZ_APBN01000003.1"/>
</dbReference>
<dbReference type="Gene3D" id="3.40.630.40">
    <property type="entry name" value="Zn-dependent exopeptidases"/>
    <property type="match status" value="1"/>
</dbReference>
<dbReference type="PANTHER" id="PTHR34408:SF1">
    <property type="entry name" value="GLYCOSYL HYDROLASE FAMILY 19 DOMAIN-CONTAINING PROTEIN HI_1415"/>
    <property type="match status" value="1"/>
</dbReference>
<evidence type="ECO:0000313" key="6">
    <source>
        <dbReference type="EMBL" id="EMT52750.1"/>
    </source>
</evidence>
<dbReference type="InterPro" id="IPR052354">
    <property type="entry name" value="Cell_Wall_Dynamics_Protein"/>
</dbReference>
<dbReference type="AlphaFoldDB" id="M8EB82"/>
<dbReference type="PANTHER" id="PTHR34408">
    <property type="entry name" value="FAMILY PROTEIN, PUTATIVE-RELATED"/>
    <property type="match status" value="1"/>
</dbReference>
<dbReference type="InterPro" id="IPR017293">
    <property type="entry name" value="N-acetylmuramoyl-L-ala_amidase"/>
</dbReference>
<dbReference type="STRING" id="1300222.I532_08222"/>
<evidence type="ECO:0000313" key="7">
    <source>
        <dbReference type="Proteomes" id="UP000012081"/>
    </source>
</evidence>
<dbReference type="EMBL" id="APBN01000003">
    <property type="protein sequence ID" value="EMT52750.1"/>
    <property type="molecule type" value="Genomic_DNA"/>
</dbReference>
<feature type="domain" description="SH3b" evidence="5">
    <location>
        <begin position="28"/>
        <end position="90"/>
    </location>
</feature>
<evidence type="ECO:0000256" key="2">
    <source>
        <dbReference type="ARBA" id="ARBA00023316"/>
    </source>
</evidence>
<keyword evidence="1" id="KW-0378">Hydrolase</keyword>
<dbReference type="Gene3D" id="2.30.30.40">
    <property type="entry name" value="SH3 Domains"/>
    <property type="match status" value="4"/>
</dbReference>
<dbReference type="SUPFAM" id="SSF50044">
    <property type="entry name" value="SH3-domain"/>
    <property type="match status" value="1"/>
</dbReference>
<protein>
    <submittedName>
        <fullName evidence="6">N-acetylmuramoyl-L-alanine amidase</fullName>
    </submittedName>
</protein>
<feature type="signal peptide" evidence="4">
    <location>
        <begin position="1"/>
        <end position="27"/>
    </location>
</feature>
<organism evidence="6 7">
    <name type="scientific">Brevibacillus borstelensis AK1</name>
    <dbReference type="NCBI Taxonomy" id="1300222"/>
    <lineage>
        <taxon>Bacteria</taxon>
        <taxon>Bacillati</taxon>
        <taxon>Bacillota</taxon>
        <taxon>Bacilli</taxon>
        <taxon>Bacillales</taxon>
        <taxon>Paenibacillaceae</taxon>
        <taxon>Brevibacillus</taxon>
    </lineage>
</organism>
<dbReference type="CDD" id="cd00174">
    <property type="entry name" value="SH3"/>
    <property type="match status" value="1"/>
</dbReference>
<feature type="domain" description="SH3b" evidence="5">
    <location>
        <begin position="106"/>
        <end position="168"/>
    </location>
</feature>
<dbReference type="Pfam" id="PF01520">
    <property type="entry name" value="Amidase_3"/>
    <property type="match status" value="1"/>
</dbReference>
<evidence type="ECO:0000259" key="5">
    <source>
        <dbReference type="PROSITE" id="PS51781"/>
    </source>
</evidence>
<feature type="domain" description="SH3b" evidence="5">
    <location>
        <begin position="372"/>
        <end position="436"/>
    </location>
</feature>
<dbReference type="Pfam" id="PF08239">
    <property type="entry name" value="SH3_3"/>
    <property type="match status" value="4"/>
</dbReference>
<feature type="compositionally biased region" description="Low complexity" evidence="3">
    <location>
        <begin position="267"/>
        <end position="293"/>
    </location>
</feature>
<feature type="region of interest" description="Disordered" evidence="3">
    <location>
        <begin position="169"/>
        <end position="206"/>
    </location>
</feature>
<proteinExistence type="predicted"/>
<dbReference type="PROSITE" id="PS51781">
    <property type="entry name" value="SH3B"/>
    <property type="match status" value="4"/>
</dbReference>
<dbReference type="OrthoDB" id="9806267at2"/>
<dbReference type="GO" id="GO:0009253">
    <property type="term" value="P:peptidoglycan catabolic process"/>
    <property type="evidence" value="ECO:0007669"/>
    <property type="project" value="InterPro"/>
</dbReference>
<dbReference type="CDD" id="cd02696">
    <property type="entry name" value="MurNAc-LAA"/>
    <property type="match status" value="1"/>
</dbReference>
<dbReference type="SMART" id="SM00287">
    <property type="entry name" value="SH3b"/>
    <property type="match status" value="5"/>
</dbReference>
<feature type="region of interest" description="Disordered" evidence="3">
    <location>
        <begin position="92"/>
        <end position="129"/>
    </location>
</feature>
<feature type="region of interest" description="Disordered" evidence="3">
    <location>
        <begin position="259"/>
        <end position="308"/>
    </location>
</feature>
<dbReference type="SMART" id="SM00646">
    <property type="entry name" value="Ami_3"/>
    <property type="match status" value="1"/>
</dbReference>
<dbReference type="InterPro" id="IPR003646">
    <property type="entry name" value="SH3-like_bac-type"/>
</dbReference>
<dbReference type="InterPro" id="IPR036028">
    <property type="entry name" value="SH3-like_dom_sf"/>
</dbReference>
<keyword evidence="7" id="KW-1185">Reference proteome</keyword>
<keyword evidence="2" id="KW-0961">Cell wall biogenesis/degradation</keyword>
<dbReference type="GO" id="GO:0008745">
    <property type="term" value="F:N-acetylmuramoyl-L-alanine amidase activity"/>
    <property type="evidence" value="ECO:0007669"/>
    <property type="project" value="InterPro"/>
</dbReference>
<evidence type="ECO:0000256" key="3">
    <source>
        <dbReference type="SAM" id="MobiDB-lite"/>
    </source>
</evidence>
<gene>
    <name evidence="6" type="ORF">I532_08222</name>
</gene>
<name>M8EB82_9BACL</name>
<dbReference type="PIRSF" id="PIRSF037846">
    <property type="entry name" value="Autolysin_YrvJ_prd"/>
    <property type="match status" value="1"/>
</dbReference>
<sequence length="632" mass="67314">MRFRQHLLRTLLAVACAVTLPVTAAFAAGTIQVTVDNLNVRSGPSTQDQVVTTLPIKTVLPVISEKGDWIHVRLPNGKTGWVANWLVTKSGTSTKPAPQSGAQSTAPQVESTTDNVNVRSGPGQNYSVVQKINPGKKYTVTQRSGEWVQIQLSASAKGWVAGWLVTEHNAGKPAGQPSTTPDGGNPPAAPAHSGGSAGAGQAGSQGNSLTLEYNPYIYPSPDFSLPAIGQLHSGYTITVTKKQNGWIQFPYDGIQAWIPEEGTTQPGTGQANAGSGAANQNQQPPDVQPPANNGSTNTQQPAKQTATVQTDGLNLRAESSTASAVLGTLKAGSTLTVLEKKEDWYRVQTPDGKIGWVAGWLVTVQQPVMPAPPGPHVTVLNPDTNVRSGPGTNHPILKQIQPGEKYSIIKREGDWFELKFTDGSTGFVAGWLVSATGTPAVVKTNALVGKVIVVDPGHGGNDNGATGSSFSTLEKTVNLQVALLLRNKLEAAGAKVIMTRSDDRKLTLQQRVDVAIQNNADIFVSIHHNTHPNSTTNGTIIFHYNKGNSSKLASLVQAEVVKATSYKDLQSRFGNYYVLRENPVTSILAEIGFLSNYNEELRLRSEKQQDLAAEGLFNGILQYFSSQSVQEG</sequence>
<feature type="domain" description="SH3b" evidence="5">
    <location>
        <begin position="303"/>
        <end position="365"/>
    </location>
</feature>
<evidence type="ECO:0000256" key="1">
    <source>
        <dbReference type="ARBA" id="ARBA00022801"/>
    </source>
</evidence>
<dbReference type="Proteomes" id="UP000012081">
    <property type="component" value="Unassembled WGS sequence"/>
</dbReference>
<feature type="compositionally biased region" description="Low complexity" evidence="3">
    <location>
        <begin position="183"/>
        <end position="194"/>
    </location>
</feature>
<dbReference type="GO" id="GO:0071555">
    <property type="term" value="P:cell wall organization"/>
    <property type="evidence" value="ECO:0007669"/>
    <property type="project" value="UniProtKB-KW"/>
</dbReference>
<feature type="compositionally biased region" description="Polar residues" evidence="3">
    <location>
        <begin position="294"/>
        <end position="308"/>
    </location>
</feature>
<reference evidence="6 7" key="1">
    <citation type="submission" date="2013-03" db="EMBL/GenBank/DDBJ databases">
        <title>Assembly of a new bacterial strain Brevibacillus borstelensis AK1.</title>
        <authorList>
            <person name="Rajan I."/>
            <person name="PoliReddy D."/>
            <person name="Sugumar T."/>
            <person name="Rathinam K."/>
            <person name="Alqarawi S."/>
            <person name="Khalil A.B."/>
            <person name="Sivakumar N."/>
        </authorList>
    </citation>
    <scope>NUCLEOTIDE SEQUENCE [LARGE SCALE GENOMIC DNA]</scope>
    <source>
        <strain evidence="6 7">AK1</strain>
    </source>
</reference>